<dbReference type="EMBL" id="JAVHNS010000004">
    <property type="protein sequence ID" value="KAK6358159.1"/>
    <property type="molecule type" value="Genomic_DNA"/>
</dbReference>
<comment type="caution">
    <text evidence="1">The sequence shown here is derived from an EMBL/GenBank/DDBJ whole genome shotgun (WGS) entry which is preliminary data.</text>
</comment>
<dbReference type="InterPro" id="IPR011333">
    <property type="entry name" value="SKP1/BTB/POZ_sf"/>
</dbReference>
<proteinExistence type="predicted"/>
<evidence type="ECO:0000313" key="1">
    <source>
        <dbReference type="EMBL" id="KAK6358159.1"/>
    </source>
</evidence>
<dbReference type="Gene3D" id="3.30.710.10">
    <property type="entry name" value="Potassium Channel Kv1.1, Chain A"/>
    <property type="match status" value="1"/>
</dbReference>
<protein>
    <recommendedName>
        <fullName evidence="3">BTB domain-containing protein</fullName>
    </recommendedName>
</protein>
<accession>A0AAV9VAD0</accession>
<gene>
    <name evidence="1" type="ORF">TWF730_007512</name>
</gene>
<keyword evidence="2" id="KW-1185">Reference proteome</keyword>
<sequence>MVKRGIAGCGRYCQSCKMDCTCEYCSYCHTCCYRNVTNYGTHTWSHTCTGPDPVQPTVTKATKVDSVDVSGFLRDTSDRFAQFCGSEVYAIKLSEDKTYFVHAEALRQTSPVMKKHIELEMKEKLTKTIELKDMVNNDIAFVFFMQFSYFGSYGYDEAKEDALQVHAMVYVFAEKFEVLRLKSLALKKATVLCSKAVNDKSATGLIKVLQFVLPETVATIYSGTYDPSTGKYPSSLNEKSGNDTIAIKSTVRDGFRMLLAKFAAHYIEKLRQNESFVTAIQEYPSFGVDVLLFTGTTSTFSTDGKGCLQF</sequence>
<name>A0AAV9VAD0_9PEZI</name>
<dbReference type="Proteomes" id="UP001373714">
    <property type="component" value="Unassembled WGS sequence"/>
</dbReference>
<organism evidence="1 2">
    <name type="scientific">Orbilia blumenaviensis</name>
    <dbReference type="NCBI Taxonomy" id="1796055"/>
    <lineage>
        <taxon>Eukaryota</taxon>
        <taxon>Fungi</taxon>
        <taxon>Dikarya</taxon>
        <taxon>Ascomycota</taxon>
        <taxon>Pezizomycotina</taxon>
        <taxon>Orbiliomycetes</taxon>
        <taxon>Orbiliales</taxon>
        <taxon>Orbiliaceae</taxon>
        <taxon>Orbilia</taxon>
    </lineage>
</organism>
<evidence type="ECO:0000313" key="2">
    <source>
        <dbReference type="Proteomes" id="UP001373714"/>
    </source>
</evidence>
<dbReference type="AlphaFoldDB" id="A0AAV9VAD0"/>
<reference evidence="1 2" key="1">
    <citation type="submission" date="2019-10" db="EMBL/GenBank/DDBJ databases">
        <authorList>
            <person name="Palmer J.M."/>
        </authorList>
    </citation>
    <scope>NUCLEOTIDE SEQUENCE [LARGE SCALE GENOMIC DNA]</scope>
    <source>
        <strain evidence="1 2">TWF730</strain>
    </source>
</reference>
<evidence type="ECO:0008006" key="3">
    <source>
        <dbReference type="Google" id="ProtNLM"/>
    </source>
</evidence>